<protein>
    <submittedName>
        <fullName evidence="2">Uncharacterized protein</fullName>
    </submittedName>
</protein>
<feature type="signal peptide" evidence="1">
    <location>
        <begin position="1"/>
        <end position="32"/>
    </location>
</feature>
<gene>
    <name evidence="2" type="ORF">ME5_00305</name>
</gene>
<dbReference type="OrthoDB" id="7923635at2"/>
<evidence type="ECO:0000256" key="1">
    <source>
        <dbReference type="SAM" id="SignalP"/>
    </source>
</evidence>
<dbReference type="Proteomes" id="UP000008952">
    <property type="component" value="Unassembled WGS sequence"/>
</dbReference>
<dbReference type="PATRIC" id="fig|1094558.3.peg.338"/>
<feature type="chain" id="PRO_5003741544" evidence="1">
    <location>
        <begin position="33"/>
        <end position="173"/>
    </location>
</feature>
<organism evidence="2 3">
    <name type="scientific">Bartonella tamiae Th239</name>
    <dbReference type="NCBI Taxonomy" id="1094558"/>
    <lineage>
        <taxon>Bacteria</taxon>
        <taxon>Pseudomonadati</taxon>
        <taxon>Pseudomonadota</taxon>
        <taxon>Alphaproteobacteria</taxon>
        <taxon>Hyphomicrobiales</taxon>
        <taxon>Bartonellaceae</taxon>
        <taxon>Bartonella</taxon>
    </lineage>
</organism>
<reference evidence="2 3" key="1">
    <citation type="submission" date="2012-03" db="EMBL/GenBank/DDBJ databases">
        <title>The Genome Sequence of Bartonella tamiae Th239.</title>
        <authorList>
            <consortium name="The Broad Institute Genome Sequencing Platform"/>
            <consortium name="The Broad Institute Genome Sequencing Center for Infectious Disease"/>
            <person name="Feldgarden M."/>
            <person name="Kirby J."/>
            <person name="Kosoy M."/>
            <person name="Birtles R."/>
            <person name="Probert W.S."/>
            <person name="Chiaraviglio L."/>
            <person name="Young S.K."/>
            <person name="Zeng Q."/>
            <person name="Gargeya S."/>
            <person name="Fitzgerald M."/>
            <person name="Haas B."/>
            <person name="Abouelleil A."/>
            <person name="Alvarado L."/>
            <person name="Arachchi H.M."/>
            <person name="Berlin A."/>
            <person name="Chapman S.B."/>
            <person name="Gearin G."/>
            <person name="Goldberg J."/>
            <person name="Griggs A."/>
            <person name="Gujja S."/>
            <person name="Hansen M."/>
            <person name="Heiman D."/>
            <person name="Howarth C."/>
            <person name="Larimer J."/>
            <person name="Lui A."/>
            <person name="MacDonald P.J.P."/>
            <person name="McCowen C."/>
            <person name="Montmayeur A."/>
            <person name="Murphy C."/>
            <person name="Neiman D."/>
            <person name="Pearson M."/>
            <person name="Priest M."/>
            <person name="Roberts A."/>
            <person name="Saif S."/>
            <person name="Shea T."/>
            <person name="Sisk P."/>
            <person name="Stolte C."/>
            <person name="Sykes S."/>
            <person name="Wortman J."/>
            <person name="Nusbaum C."/>
            <person name="Birren B."/>
        </authorList>
    </citation>
    <scope>NUCLEOTIDE SEQUENCE [LARGE SCALE GENOMIC DNA]</scope>
    <source>
        <strain evidence="2 3">Th239</strain>
    </source>
</reference>
<comment type="caution">
    <text evidence="2">The sequence shown here is derived from an EMBL/GenBank/DDBJ whole genome shotgun (WGS) entry which is preliminary data.</text>
</comment>
<evidence type="ECO:0000313" key="3">
    <source>
        <dbReference type="Proteomes" id="UP000008952"/>
    </source>
</evidence>
<accession>J0ZQP8</accession>
<dbReference type="EMBL" id="AIMB01000003">
    <property type="protein sequence ID" value="EJF90973.1"/>
    <property type="molecule type" value="Genomic_DNA"/>
</dbReference>
<dbReference type="HOGENOM" id="CLU_136639_0_0_5"/>
<dbReference type="AlphaFoldDB" id="J0ZQP8"/>
<name>J0ZQP8_9HYPH</name>
<dbReference type="STRING" id="1094558.ME5_00305"/>
<evidence type="ECO:0000313" key="2">
    <source>
        <dbReference type="EMBL" id="EJF90973.1"/>
    </source>
</evidence>
<dbReference type="eggNOG" id="ENOG50313VE">
    <property type="taxonomic scope" value="Bacteria"/>
</dbReference>
<keyword evidence="1" id="KW-0732">Signal</keyword>
<keyword evidence="3" id="KW-1185">Reference proteome</keyword>
<proteinExistence type="predicted"/>
<sequence>MFFHTQKQFFFSNFICSFLCVFMIFFSVNSFAQNDETHSKKEEFYLAPIHNPAMIANYPLNEAFLTKMEIVQREMTNQSVYLTVQETGNDVSINGLISAIEKNEKISTILKNNGLSPNDYIVGYMALQAALAAASSAEDKDAIFDETTTVSPQNLEFGKKNTDRIRQLLENIS</sequence>